<dbReference type="AlphaFoldDB" id="A0A1I5WCT4"/>
<dbReference type="Gene3D" id="3.40.50.2000">
    <property type="entry name" value="Glycogen Phosphorylase B"/>
    <property type="match status" value="2"/>
</dbReference>
<dbReference type="Pfam" id="PF13439">
    <property type="entry name" value="Glyco_transf_4"/>
    <property type="match status" value="1"/>
</dbReference>
<gene>
    <name evidence="4" type="ORF">SAMN04515674_11197</name>
</gene>
<dbReference type="STRING" id="1079859.SAMN04515674_11197"/>
<evidence type="ECO:0000259" key="3">
    <source>
        <dbReference type="Pfam" id="PF13439"/>
    </source>
</evidence>
<dbReference type="PANTHER" id="PTHR46401">
    <property type="entry name" value="GLYCOSYLTRANSFERASE WBBK-RELATED"/>
    <property type="match status" value="1"/>
</dbReference>
<accession>A0A1I5WCT4</accession>
<name>A0A1I5WCT4_9BACT</name>
<evidence type="ECO:0000259" key="2">
    <source>
        <dbReference type="Pfam" id="PF00534"/>
    </source>
</evidence>
<dbReference type="OrthoDB" id="9801609at2"/>
<dbReference type="SUPFAM" id="SSF53756">
    <property type="entry name" value="UDP-Glycosyltransferase/glycogen phosphorylase"/>
    <property type="match status" value="1"/>
</dbReference>
<evidence type="ECO:0000256" key="1">
    <source>
        <dbReference type="ARBA" id="ARBA00022679"/>
    </source>
</evidence>
<keyword evidence="5" id="KW-1185">Reference proteome</keyword>
<dbReference type="GO" id="GO:0016757">
    <property type="term" value="F:glycosyltransferase activity"/>
    <property type="evidence" value="ECO:0007669"/>
    <property type="project" value="InterPro"/>
</dbReference>
<organism evidence="4 5">
    <name type="scientific">Pseudarcicella hirudinis</name>
    <dbReference type="NCBI Taxonomy" id="1079859"/>
    <lineage>
        <taxon>Bacteria</taxon>
        <taxon>Pseudomonadati</taxon>
        <taxon>Bacteroidota</taxon>
        <taxon>Cytophagia</taxon>
        <taxon>Cytophagales</taxon>
        <taxon>Flectobacillaceae</taxon>
        <taxon>Pseudarcicella</taxon>
    </lineage>
</organism>
<dbReference type="InterPro" id="IPR001296">
    <property type="entry name" value="Glyco_trans_1"/>
</dbReference>
<feature type="domain" description="Glycosyltransferase subfamily 4-like N-terminal" evidence="3">
    <location>
        <begin position="17"/>
        <end position="175"/>
    </location>
</feature>
<dbReference type="Pfam" id="PF00534">
    <property type="entry name" value="Glycos_transf_1"/>
    <property type="match status" value="1"/>
</dbReference>
<sequence length="375" mass="42515">MRIGIEAQRIFRPKKHGMDIVALELIHTLQRIDKVNQYFIFVKPDEDDTCIKETENFKIVRIPGGNYVYWEQILLPKELSKYKLDLIHCTNNTAPLFCKTPIVLTLHDVIFLEKNSGGNGGTAYQKYGNMYRKYLLPLIFGKCRKVLTISTVEQANISRALNVPKEQVTVVHNGVSQRFGEKPDAGESEKVKAKFNLPEKFFFFLGNKDPRKNVPNVINAFIPFTEKYPEVKLVITALDAAMVTEILEKSGKSALIDRFIFPGYVSNNELTVLYHQAFLFLYPSLREGFGLPILEAMSAGTPVLTSNVSSMPEVAGDAAFLVNPESVESITEGIFDAFENETKRAEKIQGGYLRPPLFTWENTAKKMLEIYQEIQ</sequence>
<dbReference type="InterPro" id="IPR028098">
    <property type="entry name" value="Glyco_trans_4-like_N"/>
</dbReference>
<evidence type="ECO:0000313" key="5">
    <source>
        <dbReference type="Proteomes" id="UP000199306"/>
    </source>
</evidence>
<dbReference type="CDD" id="cd03809">
    <property type="entry name" value="GT4_MtfB-like"/>
    <property type="match status" value="1"/>
</dbReference>
<dbReference type="PANTHER" id="PTHR46401:SF2">
    <property type="entry name" value="GLYCOSYLTRANSFERASE WBBK-RELATED"/>
    <property type="match status" value="1"/>
</dbReference>
<dbReference type="EMBL" id="FOXH01000011">
    <property type="protein sequence ID" value="SFQ17136.1"/>
    <property type="molecule type" value="Genomic_DNA"/>
</dbReference>
<reference evidence="4 5" key="1">
    <citation type="submission" date="2016-10" db="EMBL/GenBank/DDBJ databases">
        <authorList>
            <person name="de Groot N.N."/>
        </authorList>
    </citation>
    <scope>NUCLEOTIDE SEQUENCE [LARGE SCALE GENOMIC DNA]</scope>
    <source>
        <strain evidence="5">E92,LMG 26720,CCM 7988</strain>
    </source>
</reference>
<feature type="domain" description="Glycosyl transferase family 1" evidence="2">
    <location>
        <begin position="189"/>
        <end position="350"/>
    </location>
</feature>
<proteinExistence type="predicted"/>
<dbReference type="RefSeq" id="WP_092018481.1">
    <property type="nucleotide sequence ID" value="NZ_FOXH01000011.1"/>
</dbReference>
<dbReference type="Proteomes" id="UP000199306">
    <property type="component" value="Unassembled WGS sequence"/>
</dbReference>
<evidence type="ECO:0000313" key="4">
    <source>
        <dbReference type="EMBL" id="SFQ17136.1"/>
    </source>
</evidence>
<protein>
    <submittedName>
        <fullName evidence="4">Glycosyltransferase involved in cell wall bisynthesis</fullName>
    </submittedName>
</protein>
<keyword evidence="1 4" id="KW-0808">Transferase</keyword>